<sequence length="575" mass="66156">MSVCWKDLTEQNNLFATRQSVAELAKNVLHQHAMIISDQVKLDVQANSAAHYTRQTADIEYVCRLLWLAVPSKHIHSEINHLLSQRIIDGTTPELSNFWQHAKDYDQRVVEMSAIAMALVEAPEIYWQPLNEKQKTNLSDWLLSSTYIALPPNNWYWFRVLILESLSGLGIEIDTLNLEFDLQSIDEMQLQQGWFEDGATGVMDYYNPMGFHLYALMYCRWNPNSPRKEVLLNNALEFTKTYRNWFDSEGRQLAYGRSLNYRFAVLAFWAELARVIPNHPDISLWRTLWTNGMNWWSNQPISDSNGMLLPGFAYPNLLMSEFYTSSVSPLLAFKAFNALAMEETHPFWQSTLESLPEMAEVQWINDRHLQWRNGGTYLLTNASGSNELRECADKYYKFAYSSAHGFCIDSVRWINQGWVGDNILAFQHPDTMQWYSRTHHISAFREADTLVSIWSPFMGCRVITCQTLQTDREVRIHRITSDRNLSFIMTGYCVDEWRSWFSHVIAAPSRIESKNLFSELRLVKGQGHACCYPCAPNTNVVYPHSSVPAISGVIQAGNSDIEVQVLAGSLGVLHE</sequence>
<feature type="domain" description="DUF2264" evidence="1">
    <location>
        <begin position="17"/>
        <end position="352"/>
    </location>
</feature>
<dbReference type="InterPro" id="IPR049349">
    <property type="entry name" value="DUF2264_N"/>
</dbReference>
<dbReference type="RefSeq" id="WP_165313749.1">
    <property type="nucleotide sequence ID" value="NZ_CP049332.1"/>
</dbReference>
<evidence type="ECO:0000313" key="3">
    <source>
        <dbReference type="EMBL" id="QIH44087.1"/>
    </source>
</evidence>
<dbReference type="EMBL" id="CP049332">
    <property type="protein sequence ID" value="QIH44087.1"/>
    <property type="molecule type" value="Genomic_DNA"/>
</dbReference>
<dbReference type="PANTHER" id="PTHR35339:SF4">
    <property type="entry name" value="LINALOOL DEHYDRATASE_ISOMERASE DOMAIN-CONTAINING PROTEIN"/>
    <property type="match status" value="1"/>
</dbReference>
<feature type="domain" description="DUF2264" evidence="2">
    <location>
        <begin position="373"/>
        <end position="496"/>
    </location>
</feature>
<dbReference type="InterPro" id="IPR049237">
    <property type="entry name" value="DUF2264_C"/>
</dbReference>
<evidence type="ECO:0000259" key="1">
    <source>
        <dbReference type="Pfam" id="PF10022"/>
    </source>
</evidence>
<organism evidence="3 4">
    <name type="scientific">Vibrio ziniensis</name>
    <dbReference type="NCBI Taxonomy" id="2711221"/>
    <lineage>
        <taxon>Bacteria</taxon>
        <taxon>Pseudomonadati</taxon>
        <taxon>Pseudomonadota</taxon>
        <taxon>Gammaproteobacteria</taxon>
        <taxon>Vibrionales</taxon>
        <taxon>Vibrionaceae</taxon>
        <taxon>Vibrio</taxon>
    </lineage>
</organism>
<dbReference type="Pfam" id="PF20938">
    <property type="entry name" value="DUF2264_C"/>
    <property type="match status" value="1"/>
</dbReference>
<dbReference type="Pfam" id="PF10022">
    <property type="entry name" value="DUF2264"/>
    <property type="match status" value="1"/>
</dbReference>
<protein>
    <submittedName>
        <fullName evidence="3">DUF2264 domain-containing protein</fullName>
    </submittedName>
</protein>
<proteinExistence type="predicted"/>
<gene>
    <name evidence="3" type="ORF">G5S32_19155</name>
</gene>
<evidence type="ECO:0000259" key="2">
    <source>
        <dbReference type="Pfam" id="PF20938"/>
    </source>
</evidence>
<keyword evidence="4" id="KW-1185">Reference proteome</keyword>
<reference evidence="3 4" key="1">
    <citation type="submission" date="2020-02" db="EMBL/GenBank/DDBJ databases">
        <title>A complete genome of a marine bacterium Vibrio sp. ZWAL4003 isolated from the mangrove sediment with the ability to degrade polysaccharides.</title>
        <authorList>
            <person name="Wu J."/>
            <person name="Qu W."/>
            <person name="Zeng R."/>
        </authorList>
    </citation>
    <scope>NUCLEOTIDE SEQUENCE [LARGE SCALE GENOMIC DNA]</scope>
    <source>
        <strain evidence="3 4">ZWAL4003</strain>
    </source>
</reference>
<dbReference type="PANTHER" id="PTHR35339">
    <property type="entry name" value="LINALOOL DEHYDRATASE_ISOMERASE DOMAIN-CONTAINING PROTEIN"/>
    <property type="match status" value="1"/>
</dbReference>
<dbReference type="AlphaFoldDB" id="A0A6G7CPL8"/>
<accession>A0A6G7CPL8</accession>
<dbReference type="PIRSF" id="PIRSF014753">
    <property type="entry name" value="UCP014753"/>
    <property type="match status" value="1"/>
</dbReference>
<name>A0A6G7CPL8_9VIBR</name>
<dbReference type="KEGG" id="vzi:G5S32_19155"/>
<dbReference type="InterPro" id="IPR016624">
    <property type="entry name" value="UCP014753"/>
</dbReference>
<evidence type="ECO:0000313" key="4">
    <source>
        <dbReference type="Proteomes" id="UP000503003"/>
    </source>
</evidence>
<dbReference type="Proteomes" id="UP000503003">
    <property type="component" value="Chromosome 2"/>
</dbReference>